<reference evidence="1" key="1">
    <citation type="submission" date="2020-09" db="EMBL/GenBank/DDBJ databases">
        <title>Genome sequence of Vibrio parahaemolyticus isolates.</title>
        <authorList>
            <person name="Hammerl J.A."/>
            <person name="Strauch E."/>
        </authorList>
    </citation>
    <scope>NUCLEOTIDE SEQUENCE</scope>
    <source>
        <strain evidence="1">17-VB00146</strain>
    </source>
</reference>
<comment type="caution">
    <text evidence="1">The sequence shown here is derived from an EMBL/GenBank/DDBJ whole genome shotgun (WGS) entry which is preliminary data.</text>
</comment>
<dbReference type="RefSeq" id="WP_176296809.1">
    <property type="nucleotide sequence ID" value="NZ_CP064041.1"/>
</dbReference>
<gene>
    <name evidence="1" type="ORF">IB292_26615</name>
</gene>
<protein>
    <submittedName>
        <fullName evidence="1">Uncharacterized protein</fullName>
    </submittedName>
</protein>
<proteinExistence type="predicted"/>
<evidence type="ECO:0000313" key="1">
    <source>
        <dbReference type="EMBL" id="MCC3808562.1"/>
    </source>
</evidence>
<dbReference type="Proteomes" id="UP000726777">
    <property type="component" value="Unassembled WGS sequence"/>
</dbReference>
<evidence type="ECO:0000313" key="2">
    <source>
        <dbReference type="Proteomes" id="UP000726777"/>
    </source>
</evidence>
<sequence length="149" mass="17938">MKKTPIQENFLVSDRNFRKAQRFWEILISKAPFVDSVQDRAMFHTDGNPIYYNHFPQLGKSIRIIQEPYDSNLPPHLGAWVEQACDYRRFDELVISVELTNATYRPVRKLIYMWLNPRLQYEFSEAFLEEFIQTEIIDRDNDHGRDFEF</sequence>
<dbReference type="AlphaFoldDB" id="A0A9Q3UIJ7"/>
<organism evidence="1 2">
    <name type="scientific">Vibrio parahaemolyticus</name>
    <dbReference type="NCBI Taxonomy" id="670"/>
    <lineage>
        <taxon>Bacteria</taxon>
        <taxon>Pseudomonadati</taxon>
        <taxon>Pseudomonadota</taxon>
        <taxon>Gammaproteobacteria</taxon>
        <taxon>Vibrionales</taxon>
        <taxon>Vibrionaceae</taxon>
        <taxon>Vibrio</taxon>
    </lineage>
</organism>
<dbReference type="EMBL" id="JACVHL010000068">
    <property type="protein sequence ID" value="MCC3808562.1"/>
    <property type="molecule type" value="Genomic_DNA"/>
</dbReference>
<name>A0A9Q3UIJ7_VIBPH</name>
<accession>A0A9Q3UIJ7</accession>